<protein>
    <submittedName>
        <fullName evidence="10">Uncharacterized protein</fullName>
    </submittedName>
</protein>
<reference evidence="10 11" key="1">
    <citation type="submission" date="2015-01" db="EMBL/GenBank/DDBJ databases">
        <title>Genome of allotetraploid Gossypium barbadense reveals genomic plasticity and fiber elongation in cotton evolution.</title>
        <authorList>
            <person name="Chen X."/>
            <person name="Liu X."/>
            <person name="Zhao B."/>
            <person name="Zheng H."/>
            <person name="Hu Y."/>
            <person name="Lu G."/>
            <person name="Yang C."/>
            <person name="Chen J."/>
            <person name="Shan C."/>
            <person name="Zhang L."/>
            <person name="Zhou Y."/>
            <person name="Wang L."/>
            <person name="Guo W."/>
            <person name="Bai Y."/>
            <person name="Ruan J."/>
            <person name="Shangguan X."/>
            <person name="Mao Y."/>
            <person name="Jiang J."/>
            <person name="Zhu Y."/>
            <person name="Lei J."/>
            <person name="Kang H."/>
            <person name="Chen S."/>
            <person name="He X."/>
            <person name="Wang R."/>
            <person name="Wang Y."/>
            <person name="Chen J."/>
            <person name="Wang L."/>
            <person name="Yu S."/>
            <person name="Wang B."/>
            <person name="Wei J."/>
            <person name="Song S."/>
            <person name="Lu X."/>
            <person name="Gao Z."/>
            <person name="Gu W."/>
            <person name="Deng X."/>
            <person name="Ma D."/>
            <person name="Wang S."/>
            <person name="Liang W."/>
            <person name="Fang L."/>
            <person name="Cai C."/>
            <person name="Zhu X."/>
            <person name="Zhou B."/>
            <person name="Zhang Y."/>
            <person name="Chen Z."/>
            <person name="Xu S."/>
            <person name="Zhu R."/>
            <person name="Wang S."/>
            <person name="Zhang T."/>
            <person name="Zhao G."/>
        </authorList>
    </citation>
    <scope>NUCLEOTIDE SEQUENCE [LARGE SCALE GENOMIC DNA]</scope>
    <source>
        <strain evidence="11">cv. Xinhai21</strain>
        <tissue evidence="10">Leaf</tissue>
    </source>
</reference>
<dbReference type="GO" id="GO:0045259">
    <property type="term" value="C:proton-transporting ATP synthase complex"/>
    <property type="evidence" value="ECO:0007669"/>
    <property type="project" value="UniProtKB-KW"/>
</dbReference>
<evidence type="ECO:0000256" key="8">
    <source>
        <dbReference type="ARBA" id="ARBA00023136"/>
    </source>
</evidence>
<evidence type="ECO:0000313" key="11">
    <source>
        <dbReference type="Proteomes" id="UP000239757"/>
    </source>
</evidence>
<keyword evidence="6" id="KW-0406">Ion transport</keyword>
<dbReference type="AlphaFoldDB" id="A0A2P5WEZ9"/>
<dbReference type="Pfam" id="PF04718">
    <property type="entry name" value="ATP-synt_G"/>
    <property type="match status" value="1"/>
</dbReference>
<evidence type="ECO:0000313" key="10">
    <source>
        <dbReference type="EMBL" id="PPR89654.1"/>
    </source>
</evidence>
<accession>A0A2P5WEZ9</accession>
<evidence type="ECO:0000256" key="9">
    <source>
        <dbReference type="ARBA" id="ARBA00023310"/>
    </source>
</evidence>
<dbReference type="GO" id="GO:0031966">
    <property type="term" value="C:mitochondrial membrane"/>
    <property type="evidence" value="ECO:0007669"/>
    <property type="project" value="UniProtKB-SubCell"/>
</dbReference>
<dbReference type="InterPro" id="IPR006808">
    <property type="entry name" value="ATP_synth_F0_gsu_mt"/>
</dbReference>
<evidence type="ECO:0000256" key="5">
    <source>
        <dbReference type="ARBA" id="ARBA00022781"/>
    </source>
</evidence>
<dbReference type="Proteomes" id="UP000239757">
    <property type="component" value="Unassembled WGS sequence"/>
</dbReference>
<name>A0A2P5WEZ9_GOSBA</name>
<keyword evidence="5" id="KW-0375">Hydrogen ion transport</keyword>
<evidence type="ECO:0000256" key="4">
    <source>
        <dbReference type="ARBA" id="ARBA00022547"/>
    </source>
</evidence>
<proteinExistence type="inferred from homology"/>
<sequence length="166" mass="19467">MNVQASKTHQEGIYINRVSYILGSQFALSHPPRTYRKKTIHFFSLHRFSRLMALTLKLAQLQSKATRASQLVSKHAPLYYKQLLEQNKHYIQDPPTVEKCNLLSNIPSRYEAFQKEMDYVKLMWKKRNEWKIEDAGIATLFGLECFAWYCTGEIVGRGFTFTGYYI</sequence>
<keyword evidence="3" id="KW-0813">Transport</keyword>
<comment type="similarity">
    <text evidence="2">Belongs to the ATPase g subunit family.</text>
</comment>
<keyword evidence="9" id="KW-0066">ATP synthesis</keyword>
<keyword evidence="8" id="KW-0472">Membrane</keyword>
<keyword evidence="4" id="KW-0138">CF(0)</keyword>
<gene>
    <name evidence="10" type="ORF">GOBAR_AA31035</name>
</gene>
<comment type="subcellular location">
    <subcellularLocation>
        <location evidence="1">Mitochondrion membrane</location>
    </subcellularLocation>
</comment>
<evidence type="ECO:0000256" key="3">
    <source>
        <dbReference type="ARBA" id="ARBA00022448"/>
    </source>
</evidence>
<organism evidence="10 11">
    <name type="scientific">Gossypium barbadense</name>
    <name type="common">Sea Island cotton</name>
    <name type="synonym">Hibiscus barbadensis</name>
    <dbReference type="NCBI Taxonomy" id="3634"/>
    <lineage>
        <taxon>Eukaryota</taxon>
        <taxon>Viridiplantae</taxon>
        <taxon>Streptophyta</taxon>
        <taxon>Embryophyta</taxon>
        <taxon>Tracheophyta</taxon>
        <taxon>Spermatophyta</taxon>
        <taxon>Magnoliopsida</taxon>
        <taxon>eudicotyledons</taxon>
        <taxon>Gunneridae</taxon>
        <taxon>Pentapetalae</taxon>
        <taxon>rosids</taxon>
        <taxon>malvids</taxon>
        <taxon>Malvales</taxon>
        <taxon>Malvaceae</taxon>
        <taxon>Malvoideae</taxon>
        <taxon>Gossypium</taxon>
    </lineage>
</organism>
<dbReference type="GO" id="GO:0015078">
    <property type="term" value="F:proton transmembrane transporter activity"/>
    <property type="evidence" value="ECO:0007669"/>
    <property type="project" value="InterPro"/>
</dbReference>
<evidence type="ECO:0000256" key="7">
    <source>
        <dbReference type="ARBA" id="ARBA00023128"/>
    </source>
</evidence>
<dbReference type="PANTHER" id="PTHR12386">
    <property type="entry name" value="ATP SYNTHASE SUBUNIT"/>
    <property type="match status" value="1"/>
</dbReference>
<evidence type="ECO:0000256" key="2">
    <source>
        <dbReference type="ARBA" id="ARBA00005699"/>
    </source>
</evidence>
<dbReference type="GO" id="GO:0015986">
    <property type="term" value="P:proton motive force-driven ATP synthesis"/>
    <property type="evidence" value="ECO:0007669"/>
    <property type="project" value="InterPro"/>
</dbReference>
<evidence type="ECO:0000256" key="1">
    <source>
        <dbReference type="ARBA" id="ARBA00004325"/>
    </source>
</evidence>
<dbReference type="OrthoDB" id="437at2759"/>
<keyword evidence="7" id="KW-0496">Mitochondrion</keyword>
<dbReference type="EMBL" id="KZ667878">
    <property type="protein sequence ID" value="PPR89654.1"/>
    <property type="molecule type" value="Genomic_DNA"/>
</dbReference>
<evidence type="ECO:0000256" key="6">
    <source>
        <dbReference type="ARBA" id="ARBA00023065"/>
    </source>
</evidence>